<evidence type="ECO:0000313" key="2">
    <source>
        <dbReference type="EMBL" id="GBO23441.1"/>
    </source>
</evidence>
<sequence>MTILYNKSRKSSSNHSQNAGIDQAVESRSSRAVRSRGRREMDVFDEARLKMPGTHPLSICVYLSCCLRPDTASNCLGAGTLPISHGWGFLRGQPLGLREDWLHQEAANEQIAECLPSYLLVIF</sequence>
<evidence type="ECO:0000313" key="3">
    <source>
        <dbReference type="Proteomes" id="UP000499080"/>
    </source>
</evidence>
<evidence type="ECO:0000256" key="1">
    <source>
        <dbReference type="SAM" id="MobiDB-lite"/>
    </source>
</evidence>
<comment type="caution">
    <text evidence="2">The sequence shown here is derived from an EMBL/GenBank/DDBJ whole genome shotgun (WGS) entry which is preliminary data.</text>
</comment>
<name>A0A4Y2VFS8_ARAVE</name>
<gene>
    <name evidence="2" type="ORF">AVEN_161088_1</name>
</gene>
<reference evidence="2 3" key="1">
    <citation type="journal article" date="2019" name="Sci. Rep.">
        <title>Orb-weaving spider Araneus ventricosus genome elucidates the spidroin gene catalogue.</title>
        <authorList>
            <person name="Kono N."/>
            <person name="Nakamura H."/>
            <person name="Ohtoshi R."/>
            <person name="Moran D.A.P."/>
            <person name="Shinohara A."/>
            <person name="Yoshida Y."/>
            <person name="Fujiwara M."/>
            <person name="Mori M."/>
            <person name="Tomita M."/>
            <person name="Arakawa K."/>
        </authorList>
    </citation>
    <scope>NUCLEOTIDE SEQUENCE [LARGE SCALE GENOMIC DNA]</scope>
</reference>
<protein>
    <submittedName>
        <fullName evidence="2">Uncharacterized protein</fullName>
    </submittedName>
</protein>
<accession>A0A4Y2VFS8</accession>
<organism evidence="2 3">
    <name type="scientific">Araneus ventricosus</name>
    <name type="common">Orbweaver spider</name>
    <name type="synonym">Epeira ventricosa</name>
    <dbReference type="NCBI Taxonomy" id="182803"/>
    <lineage>
        <taxon>Eukaryota</taxon>
        <taxon>Metazoa</taxon>
        <taxon>Ecdysozoa</taxon>
        <taxon>Arthropoda</taxon>
        <taxon>Chelicerata</taxon>
        <taxon>Arachnida</taxon>
        <taxon>Araneae</taxon>
        <taxon>Araneomorphae</taxon>
        <taxon>Entelegynae</taxon>
        <taxon>Araneoidea</taxon>
        <taxon>Araneidae</taxon>
        <taxon>Araneus</taxon>
    </lineage>
</organism>
<dbReference type="Proteomes" id="UP000499080">
    <property type="component" value="Unassembled WGS sequence"/>
</dbReference>
<dbReference type="AlphaFoldDB" id="A0A4Y2VFS8"/>
<proteinExistence type="predicted"/>
<dbReference type="EMBL" id="BGPR01046490">
    <property type="protein sequence ID" value="GBO23441.1"/>
    <property type="molecule type" value="Genomic_DNA"/>
</dbReference>
<feature type="region of interest" description="Disordered" evidence="1">
    <location>
        <begin position="1"/>
        <end position="36"/>
    </location>
</feature>
<keyword evidence="3" id="KW-1185">Reference proteome</keyword>